<dbReference type="PROSITE" id="PS50977">
    <property type="entry name" value="HTH_TETR_2"/>
    <property type="match status" value="1"/>
</dbReference>
<keyword evidence="2 4" id="KW-0238">DNA-binding</keyword>
<dbReference type="RefSeq" id="WP_119316440.1">
    <property type="nucleotide sequence ID" value="NZ_QXDL01000235.1"/>
</dbReference>
<keyword evidence="3" id="KW-0804">Transcription</keyword>
<dbReference type="PANTHER" id="PTHR30055:SF234">
    <property type="entry name" value="HTH-TYPE TRANSCRIPTIONAL REGULATOR BETI"/>
    <property type="match status" value="1"/>
</dbReference>
<feature type="DNA-binding region" description="H-T-H motif" evidence="4">
    <location>
        <begin position="30"/>
        <end position="49"/>
    </location>
</feature>
<dbReference type="EMBL" id="QXDL01000235">
    <property type="protein sequence ID" value="RIH80194.1"/>
    <property type="molecule type" value="Genomic_DNA"/>
</dbReference>
<evidence type="ECO:0000256" key="1">
    <source>
        <dbReference type="ARBA" id="ARBA00023015"/>
    </source>
</evidence>
<comment type="caution">
    <text evidence="6">The sequence shown here is derived from an EMBL/GenBank/DDBJ whole genome shotgun (WGS) entry which is preliminary data.</text>
</comment>
<keyword evidence="1" id="KW-0805">Transcription regulation</keyword>
<dbReference type="AlphaFoldDB" id="A0A399E653"/>
<dbReference type="InterPro" id="IPR001647">
    <property type="entry name" value="HTH_TetR"/>
</dbReference>
<sequence length="185" mass="20032">MGRRPEPHKRAELLEKAVDYVLEHGLQGLSLRPLAQALGTNARMLIYHFGSKEKLLTEVLEAAQARQRALLGELGGGAGDPFAALEAFWRWFSSPRLAPFARLLYEVEVGALQGQLEYQGFARRAIHGWIGFVLQGLPGSTPAQASLVVGTLAGLLLDGLITGEWERVNGAFGGFLEVLRAGSRG</sequence>
<dbReference type="InterPro" id="IPR050109">
    <property type="entry name" value="HTH-type_TetR-like_transc_reg"/>
</dbReference>
<evidence type="ECO:0000256" key="2">
    <source>
        <dbReference type="ARBA" id="ARBA00023125"/>
    </source>
</evidence>
<reference evidence="6 7" key="1">
    <citation type="submission" date="2018-08" db="EMBL/GenBank/DDBJ databases">
        <title>Meiothermus terrae DSM 26712 genome sequencing project.</title>
        <authorList>
            <person name="Da Costa M.S."/>
            <person name="Albuquerque L."/>
            <person name="Raposo P."/>
            <person name="Froufe H.J.C."/>
            <person name="Barroso C.S."/>
            <person name="Egas C."/>
        </authorList>
    </citation>
    <scope>NUCLEOTIDE SEQUENCE [LARGE SCALE GENOMIC DNA]</scope>
    <source>
        <strain evidence="6 7">DSM 26712</strain>
    </source>
</reference>
<dbReference type="OrthoDB" id="9789566at2"/>
<dbReference type="Gene3D" id="1.10.357.10">
    <property type="entry name" value="Tetracycline Repressor, domain 2"/>
    <property type="match status" value="1"/>
</dbReference>
<evidence type="ECO:0000313" key="6">
    <source>
        <dbReference type="EMBL" id="RIH80194.1"/>
    </source>
</evidence>
<evidence type="ECO:0000256" key="4">
    <source>
        <dbReference type="PROSITE-ProRule" id="PRU00335"/>
    </source>
</evidence>
<evidence type="ECO:0000313" key="7">
    <source>
        <dbReference type="Proteomes" id="UP000265715"/>
    </source>
</evidence>
<dbReference type="GO" id="GO:0000976">
    <property type="term" value="F:transcription cis-regulatory region binding"/>
    <property type="evidence" value="ECO:0007669"/>
    <property type="project" value="TreeGrafter"/>
</dbReference>
<evidence type="ECO:0000259" key="5">
    <source>
        <dbReference type="PROSITE" id="PS50977"/>
    </source>
</evidence>
<feature type="domain" description="HTH tetR-type" evidence="5">
    <location>
        <begin position="7"/>
        <end position="67"/>
    </location>
</feature>
<keyword evidence="7" id="KW-1185">Reference proteome</keyword>
<dbReference type="Proteomes" id="UP000265715">
    <property type="component" value="Unassembled WGS sequence"/>
</dbReference>
<dbReference type="PANTHER" id="PTHR30055">
    <property type="entry name" value="HTH-TYPE TRANSCRIPTIONAL REGULATOR RUTR"/>
    <property type="match status" value="1"/>
</dbReference>
<dbReference type="Pfam" id="PF00440">
    <property type="entry name" value="TetR_N"/>
    <property type="match status" value="1"/>
</dbReference>
<gene>
    <name evidence="6" type="ORF">Mterra_03541</name>
</gene>
<accession>A0A399E653</accession>
<protein>
    <submittedName>
        <fullName evidence="6">Bacterial regulatory protein, tetR family</fullName>
    </submittedName>
</protein>
<organism evidence="6 7">
    <name type="scientific">Calidithermus terrae</name>
    <dbReference type="NCBI Taxonomy" id="1408545"/>
    <lineage>
        <taxon>Bacteria</taxon>
        <taxon>Thermotogati</taxon>
        <taxon>Deinococcota</taxon>
        <taxon>Deinococci</taxon>
        <taxon>Thermales</taxon>
        <taxon>Thermaceae</taxon>
        <taxon>Calidithermus</taxon>
    </lineage>
</organism>
<dbReference type="SUPFAM" id="SSF46689">
    <property type="entry name" value="Homeodomain-like"/>
    <property type="match status" value="1"/>
</dbReference>
<dbReference type="InterPro" id="IPR009057">
    <property type="entry name" value="Homeodomain-like_sf"/>
</dbReference>
<dbReference type="GO" id="GO:0003700">
    <property type="term" value="F:DNA-binding transcription factor activity"/>
    <property type="evidence" value="ECO:0007669"/>
    <property type="project" value="TreeGrafter"/>
</dbReference>
<evidence type="ECO:0000256" key="3">
    <source>
        <dbReference type="ARBA" id="ARBA00023163"/>
    </source>
</evidence>
<name>A0A399E653_9DEIN</name>
<proteinExistence type="predicted"/>